<name>A0A6A5RC77_9PLEO</name>
<evidence type="ECO:0000313" key="2">
    <source>
        <dbReference type="Proteomes" id="UP000800082"/>
    </source>
</evidence>
<dbReference type="RefSeq" id="XP_033444479.1">
    <property type="nucleotide sequence ID" value="XM_033588206.1"/>
</dbReference>
<dbReference type="GeneID" id="54345853"/>
<keyword evidence="2" id="KW-1185">Reference proteome</keyword>
<accession>A0A6A5RC77</accession>
<dbReference type="OrthoDB" id="3668852at2759"/>
<reference evidence="1" key="1">
    <citation type="journal article" date="2020" name="Stud. Mycol.">
        <title>101 Dothideomycetes genomes: a test case for predicting lifestyles and emergence of pathogens.</title>
        <authorList>
            <person name="Haridas S."/>
            <person name="Albert R."/>
            <person name="Binder M."/>
            <person name="Bloem J."/>
            <person name="Labutti K."/>
            <person name="Salamov A."/>
            <person name="Andreopoulos B."/>
            <person name="Baker S."/>
            <person name="Barry K."/>
            <person name="Bills G."/>
            <person name="Bluhm B."/>
            <person name="Cannon C."/>
            <person name="Castanera R."/>
            <person name="Culley D."/>
            <person name="Daum C."/>
            <person name="Ezra D."/>
            <person name="Gonzalez J."/>
            <person name="Henrissat B."/>
            <person name="Kuo A."/>
            <person name="Liang C."/>
            <person name="Lipzen A."/>
            <person name="Lutzoni F."/>
            <person name="Magnuson J."/>
            <person name="Mondo S."/>
            <person name="Nolan M."/>
            <person name="Ohm R."/>
            <person name="Pangilinan J."/>
            <person name="Park H.-J."/>
            <person name="Ramirez L."/>
            <person name="Alfaro M."/>
            <person name="Sun H."/>
            <person name="Tritt A."/>
            <person name="Yoshinaga Y."/>
            <person name="Zwiers L.-H."/>
            <person name="Turgeon B."/>
            <person name="Goodwin S."/>
            <person name="Spatafora J."/>
            <person name="Crous P."/>
            <person name="Grigoriev I."/>
        </authorList>
    </citation>
    <scope>NUCLEOTIDE SEQUENCE</scope>
    <source>
        <strain evidence="1">CBS 183.55</strain>
    </source>
</reference>
<organism evidence="1 2">
    <name type="scientific">Didymella exigua CBS 183.55</name>
    <dbReference type="NCBI Taxonomy" id="1150837"/>
    <lineage>
        <taxon>Eukaryota</taxon>
        <taxon>Fungi</taxon>
        <taxon>Dikarya</taxon>
        <taxon>Ascomycota</taxon>
        <taxon>Pezizomycotina</taxon>
        <taxon>Dothideomycetes</taxon>
        <taxon>Pleosporomycetidae</taxon>
        <taxon>Pleosporales</taxon>
        <taxon>Pleosporineae</taxon>
        <taxon>Didymellaceae</taxon>
        <taxon>Didymella</taxon>
    </lineage>
</organism>
<dbReference type="EMBL" id="ML978995">
    <property type="protein sequence ID" value="KAF1924226.1"/>
    <property type="molecule type" value="Genomic_DNA"/>
</dbReference>
<feature type="non-terminal residue" evidence="1">
    <location>
        <position position="1"/>
    </location>
</feature>
<proteinExistence type="predicted"/>
<dbReference type="Proteomes" id="UP000800082">
    <property type="component" value="Unassembled WGS sequence"/>
</dbReference>
<feature type="non-terminal residue" evidence="1">
    <location>
        <position position="96"/>
    </location>
</feature>
<gene>
    <name evidence="1" type="ORF">M421DRAFT_20932</name>
</gene>
<evidence type="ECO:0000313" key="1">
    <source>
        <dbReference type="EMBL" id="KAF1924226.1"/>
    </source>
</evidence>
<dbReference type="AlphaFoldDB" id="A0A6A5RC77"/>
<sequence length="96" mass="10739">LRWYEAAKQLGWGMLCLMPHDIITNSWVENDLRIRFWHIWLELVVKVNPVAHKASGALDNWLSLEGISGGSISGKATLSIEANSLAPVTQVEEIKD</sequence>
<protein>
    <submittedName>
        <fullName evidence="1">Uncharacterized protein</fullName>
    </submittedName>
</protein>